<protein>
    <submittedName>
        <fullName evidence="1">Uncharacterized protein</fullName>
    </submittedName>
</protein>
<evidence type="ECO:0000313" key="1">
    <source>
        <dbReference type="EMBL" id="CAE0057880.1"/>
    </source>
</evidence>
<accession>A0A7S3A1W0</accession>
<dbReference type="AlphaFoldDB" id="A0A7S3A1W0"/>
<sequence length="273" mass="29950">MSGSRALLLSFAPSTLKSASRNLFWDMSRLISLFDPIVLSTFSLIITRSSSSSSSSTCPFGLEFSRGRVGSHGVCLCTRLHATEQLQKRVQSASVSRTLYPRVPTRKLTMEGNKSGTCNLTRLSYRLHRSFCPPLRKAQAYQLTTPSSVFGCGQVPQGGSTTASPKPNPMCTPLRSRWVSSARTQGASDSLELGGLAALQHEQNLSRDCAQGMFIESKLVRKKRMPPKRSLLSGQTRTKREANVTFVQVAGANVINLGQTRKRKHDKKSWAKG</sequence>
<name>A0A7S3A1W0_9RHOD</name>
<proteinExistence type="predicted"/>
<dbReference type="EMBL" id="HBHW01033609">
    <property type="protein sequence ID" value="CAE0057880.1"/>
    <property type="molecule type" value="Transcribed_RNA"/>
</dbReference>
<organism evidence="1">
    <name type="scientific">Rhodosorus marinus</name>
    <dbReference type="NCBI Taxonomy" id="101924"/>
    <lineage>
        <taxon>Eukaryota</taxon>
        <taxon>Rhodophyta</taxon>
        <taxon>Stylonematophyceae</taxon>
        <taxon>Stylonematales</taxon>
        <taxon>Stylonemataceae</taxon>
        <taxon>Rhodosorus</taxon>
    </lineage>
</organism>
<reference evidence="1" key="1">
    <citation type="submission" date="2021-01" db="EMBL/GenBank/DDBJ databases">
        <authorList>
            <person name="Corre E."/>
            <person name="Pelletier E."/>
            <person name="Niang G."/>
            <person name="Scheremetjew M."/>
            <person name="Finn R."/>
            <person name="Kale V."/>
            <person name="Holt S."/>
            <person name="Cochrane G."/>
            <person name="Meng A."/>
            <person name="Brown T."/>
            <person name="Cohen L."/>
        </authorList>
    </citation>
    <scope>NUCLEOTIDE SEQUENCE</scope>
    <source>
        <strain evidence="1">CCMP 769</strain>
    </source>
</reference>
<gene>
    <name evidence="1" type="ORF">RMAR00112_LOCUS25934</name>
</gene>